<sequence>MNDGIYLIDGQQFFSKCFNGFEDTGMGINSFNPNFFISIVFLADKEKEQKRALKWNVFAGFYILFLLIFLSLLGGNSSRGFR</sequence>
<protein>
    <submittedName>
        <fullName evidence="2">Uncharacterized protein</fullName>
    </submittedName>
</protein>
<keyword evidence="1" id="KW-0812">Transmembrane</keyword>
<keyword evidence="1" id="KW-1133">Transmembrane helix</keyword>
<feature type="transmembrane region" description="Helical" evidence="1">
    <location>
        <begin position="55"/>
        <end position="74"/>
    </location>
</feature>
<keyword evidence="1" id="KW-0472">Membrane</keyword>
<evidence type="ECO:0000313" key="3">
    <source>
        <dbReference type="Proteomes" id="UP001172142"/>
    </source>
</evidence>
<dbReference type="EMBL" id="JAUJWU010000002">
    <property type="protein sequence ID" value="MDN7246081.1"/>
    <property type="molecule type" value="Genomic_DNA"/>
</dbReference>
<evidence type="ECO:0000313" key="2">
    <source>
        <dbReference type="EMBL" id="MDN7246081.1"/>
    </source>
</evidence>
<gene>
    <name evidence="2" type="ORF">QWY13_11235</name>
</gene>
<accession>A0ABT8NE14</accession>
<dbReference type="RefSeq" id="WP_301856683.1">
    <property type="nucleotide sequence ID" value="NZ_JAUJWU010000002.1"/>
</dbReference>
<keyword evidence="3" id="KW-1185">Reference proteome</keyword>
<name>A0ABT8NE14_9BACL</name>
<dbReference type="Proteomes" id="UP001172142">
    <property type="component" value="Unassembled WGS sequence"/>
</dbReference>
<evidence type="ECO:0000256" key="1">
    <source>
        <dbReference type="SAM" id="Phobius"/>
    </source>
</evidence>
<reference evidence="2 3" key="1">
    <citation type="submission" date="2023-07" db="EMBL/GenBank/DDBJ databases">
        <title>Novel species in genus Planococcus.</title>
        <authorList>
            <person name="Ning S."/>
        </authorList>
    </citation>
    <scope>NUCLEOTIDE SEQUENCE [LARGE SCALE GENOMIC DNA]</scope>
    <source>
        <strain evidence="2 3">N017</strain>
    </source>
</reference>
<comment type="caution">
    <text evidence="2">The sequence shown here is derived from an EMBL/GenBank/DDBJ whole genome shotgun (WGS) entry which is preliminary data.</text>
</comment>
<organism evidence="2 3">
    <name type="scientific">Planococcus shenhongbingii</name>
    <dbReference type="NCBI Taxonomy" id="3058398"/>
    <lineage>
        <taxon>Bacteria</taxon>
        <taxon>Bacillati</taxon>
        <taxon>Bacillota</taxon>
        <taxon>Bacilli</taxon>
        <taxon>Bacillales</taxon>
        <taxon>Caryophanaceae</taxon>
        <taxon>Planococcus</taxon>
    </lineage>
</organism>
<proteinExistence type="predicted"/>